<dbReference type="SUPFAM" id="SSF64288">
    <property type="entry name" value="Chorismate lyase-like"/>
    <property type="match status" value="1"/>
</dbReference>
<dbReference type="Gene3D" id="3.40.1410.10">
    <property type="entry name" value="Chorismate lyase-like"/>
    <property type="match status" value="1"/>
</dbReference>
<dbReference type="RefSeq" id="WP_192790378.1">
    <property type="nucleotide sequence ID" value="NZ_JADBEK010000001.1"/>
</dbReference>
<comment type="caution">
    <text evidence="2">The sequence shown here is derived from an EMBL/GenBank/DDBJ whole genome shotgun (WGS) entry which is preliminary data.</text>
</comment>
<evidence type="ECO:0000313" key="2">
    <source>
        <dbReference type="EMBL" id="MBE1590519.1"/>
    </source>
</evidence>
<evidence type="ECO:0000259" key="1">
    <source>
        <dbReference type="Pfam" id="PF07702"/>
    </source>
</evidence>
<reference evidence="2 3" key="1">
    <citation type="submission" date="2020-10" db="EMBL/GenBank/DDBJ databases">
        <title>Sequencing the genomes of 1000 actinobacteria strains.</title>
        <authorList>
            <person name="Klenk H.-P."/>
        </authorList>
    </citation>
    <scope>NUCLEOTIDE SEQUENCE [LARGE SCALE GENOMIC DNA]</scope>
    <source>
        <strain evidence="2 3">DSM 43173</strain>
    </source>
</reference>
<evidence type="ECO:0000313" key="3">
    <source>
        <dbReference type="Proteomes" id="UP000633509"/>
    </source>
</evidence>
<sequence length="80" mass="8730">MPVDDWVEEVGARLGTAEECERLRRAPGTIMVTIQRTYYSGETQVETADIVVPADRFTLVYTGKMGRVSGPGKPPAEEGS</sequence>
<accession>A0ABR9MCL0</accession>
<dbReference type="EMBL" id="JADBEK010000001">
    <property type="protein sequence ID" value="MBE1590519.1"/>
    <property type="molecule type" value="Genomic_DNA"/>
</dbReference>
<dbReference type="Proteomes" id="UP000633509">
    <property type="component" value="Unassembled WGS sequence"/>
</dbReference>
<keyword evidence="2" id="KW-0238">DNA-binding</keyword>
<name>A0ABR9MCL0_9ACTN</name>
<feature type="domain" description="UbiC transcription regulator-associated" evidence="1">
    <location>
        <begin position="7"/>
        <end position="57"/>
    </location>
</feature>
<dbReference type="InterPro" id="IPR011663">
    <property type="entry name" value="UTRA"/>
</dbReference>
<keyword evidence="3" id="KW-1185">Reference proteome</keyword>
<dbReference type="InterPro" id="IPR028978">
    <property type="entry name" value="Chorismate_lyase_/UTRA_dom_sf"/>
</dbReference>
<protein>
    <submittedName>
        <fullName evidence="2">DNA-binding GntR family transcriptional regulator</fullName>
    </submittedName>
</protein>
<dbReference type="Pfam" id="PF07702">
    <property type="entry name" value="UTRA"/>
    <property type="match status" value="1"/>
</dbReference>
<organism evidence="2 3">
    <name type="scientific">Nonomuraea angiospora</name>
    <dbReference type="NCBI Taxonomy" id="46172"/>
    <lineage>
        <taxon>Bacteria</taxon>
        <taxon>Bacillati</taxon>
        <taxon>Actinomycetota</taxon>
        <taxon>Actinomycetes</taxon>
        <taxon>Streptosporangiales</taxon>
        <taxon>Streptosporangiaceae</taxon>
        <taxon>Nonomuraea</taxon>
    </lineage>
</organism>
<dbReference type="GO" id="GO:0003677">
    <property type="term" value="F:DNA binding"/>
    <property type="evidence" value="ECO:0007669"/>
    <property type="project" value="UniProtKB-KW"/>
</dbReference>
<proteinExistence type="predicted"/>
<gene>
    <name evidence="2" type="ORF">H4W80_008777</name>
</gene>